<keyword evidence="3" id="KW-1185">Reference proteome</keyword>
<dbReference type="KEGG" id="hha:Hhal_0090"/>
<evidence type="ECO:0000256" key="1">
    <source>
        <dbReference type="SAM" id="MobiDB-lite"/>
    </source>
</evidence>
<sequence>MARKSPTELYHTALHMYRHGATVEQIADELAIHPASLQTWLTAPIYPAAQRTQTAHPYPRAPRRVKPQRAAL</sequence>
<evidence type="ECO:0000313" key="2">
    <source>
        <dbReference type="EMBL" id="ABM60885.1"/>
    </source>
</evidence>
<dbReference type="HOGENOM" id="CLU_2716814_0_0_6"/>
<dbReference type="RefSeq" id="WP_011812908.1">
    <property type="nucleotide sequence ID" value="NC_008789.1"/>
</dbReference>
<name>A1WT73_HALHL</name>
<feature type="region of interest" description="Disordered" evidence="1">
    <location>
        <begin position="51"/>
        <end position="72"/>
    </location>
</feature>
<dbReference type="EMBL" id="CP000544">
    <property type="protein sequence ID" value="ABM60885.1"/>
    <property type="molecule type" value="Genomic_DNA"/>
</dbReference>
<dbReference type="AlphaFoldDB" id="A1WT73"/>
<accession>A1WT73</accession>
<dbReference type="STRING" id="349124.Hhal_0090"/>
<dbReference type="Gene3D" id="1.10.10.60">
    <property type="entry name" value="Homeodomain-like"/>
    <property type="match status" value="1"/>
</dbReference>
<gene>
    <name evidence="2" type="ordered locus">Hhal_0090</name>
</gene>
<protein>
    <submittedName>
        <fullName evidence="2">Uncharacterized protein</fullName>
    </submittedName>
</protein>
<proteinExistence type="predicted"/>
<evidence type="ECO:0000313" key="3">
    <source>
        <dbReference type="Proteomes" id="UP000000647"/>
    </source>
</evidence>
<organism evidence="2 3">
    <name type="scientific">Halorhodospira halophila (strain DSM 244 / SL1)</name>
    <name type="common">Ectothiorhodospira halophila (strain DSM 244 / SL1)</name>
    <dbReference type="NCBI Taxonomy" id="349124"/>
    <lineage>
        <taxon>Bacteria</taxon>
        <taxon>Pseudomonadati</taxon>
        <taxon>Pseudomonadota</taxon>
        <taxon>Gammaproteobacteria</taxon>
        <taxon>Chromatiales</taxon>
        <taxon>Ectothiorhodospiraceae</taxon>
        <taxon>Halorhodospira</taxon>
    </lineage>
</organism>
<dbReference type="OrthoDB" id="4330255at2"/>
<dbReference type="Proteomes" id="UP000000647">
    <property type="component" value="Chromosome"/>
</dbReference>
<feature type="compositionally biased region" description="Basic residues" evidence="1">
    <location>
        <begin position="61"/>
        <end position="72"/>
    </location>
</feature>
<reference evidence="3" key="1">
    <citation type="submission" date="2006-12" db="EMBL/GenBank/DDBJ databases">
        <title>Complete sequence of Halorhodospira halophila SL1.</title>
        <authorList>
            <consortium name="US DOE Joint Genome Institute"/>
            <person name="Copeland A."/>
            <person name="Lucas S."/>
            <person name="Lapidus A."/>
            <person name="Barry K."/>
            <person name="Detter J.C."/>
            <person name="Glavina del Rio T."/>
            <person name="Hammon N."/>
            <person name="Israni S."/>
            <person name="Dalin E."/>
            <person name="Tice H."/>
            <person name="Pitluck S."/>
            <person name="Saunders E."/>
            <person name="Brettin T."/>
            <person name="Bruce D."/>
            <person name="Han C."/>
            <person name="Tapia R."/>
            <person name="Schmutz J."/>
            <person name="Larimer F."/>
            <person name="Land M."/>
            <person name="Hauser L."/>
            <person name="Kyrpides N."/>
            <person name="Mikhailova N."/>
            <person name="Hoff W."/>
            <person name="Richardson P."/>
        </authorList>
    </citation>
    <scope>NUCLEOTIDE SEQUENCE [LARGE SCALE GENOMIC DNA]</scope>
    <source>
        <strain evidence="3">DSM 244 / SL1</strain>
    </source>
</reference>
<reference evidence="2 3" key="2">
    <citation type="journal article" date="2013" name="Stand. Genomic Sci.">
        <title>Complete genome sequence of Halorhodospira halophila SL1.</title>
        <authorList>
            <person name="Challacombe J.F."/>
            <person name="Majid S."/>
            <person name="Deole R."/>
            <person name="Brettin T.S."/>
            <person name="Bruce D."/>
            <person name="Delano S.F."/>
            <person name="Detter J.C."/>
            <person name="Gleasner C.D."/>
            <person name="Han C.S."/>
            <person name="Misra M."/>
            <person name="Reitenga K.G."/>
            <person name="Mikhailova N."/>
            <person name="Woyke T."/>
            <person name="Pitluck S."/>
            <person name="Nolan M."/>
            <person name="Land M.L."/>
            <person name="Saunders E."/>
            <person name="Tapia R."/>
            <person name="Lapidus A."/>
            <person name="Ivanova N."/>
            <person name="Hoff W.D."/>
        </authorList>
    </citation>
    <scope>NUCLEOTIDE SEQUENCE [LARGE SCALE GENOMIC DNA]</scope>
    <source>
        <strain evidence="3">DSM 244 / SL1</strain>
    </source>
</reference>